<gene>
    <name evidence="2" type="ORF">HXX76_013643</name>
</gene>
<name>A0A835SIA6_CHLIN</name>
<organism evidence="2 3">
    <name type="scientific">Chlamydomonas incerta</name>
    <dbReference type="NCBI Taxonomy" id="51695"/>
    <lineage>
        <taxon>Eukaryota</taxon>
        <taxon>Viridiplantae</taxon>
        <taxon>Chlorophyta</taxon>
        <taxon>core chlorophytes</taxon>
        <taxon>Chlorophyceae</taxon>
        <taxon>CS clade</taxon>
        <taxon>Chlamydomonadales</taxon>
        <taxon>Chlamydomonadaceae</taxon>
        <taxon>Chlamydomonas</taxon>
    </lineage>
</organism>
<dbReference type="OrthoDB" id="557308at2759"/>
<accession>A0A835SIA6</accession>
<dbReference type="AlphaFoldDB" id="A0A835SIA6"/>
<feature type="region of interest" description="Disordered" evidence="1">
    <location>
        <begin position="22"/>
        <end position="80"/>
    </location>
</feature>
<keyword evidence="3" id="KW-1185">Reference proteome</keyword>
<dbReference type="Proteomes" id="UP000650467">
    <property type="component" value="Unassembled WGS sequence"/>
</dbReference>
<feature type="compositionally biased region" description="Low complexity" evidence="1">
    <location>
        <begin position="50"/>
        <end position="63"/>
    </location>
</feature>
<dbReference type="EMBL" id="JAEHOC010000055">
    <property type="protein sequence ID" value="KAG2425432.1"/>
    <property type="molecule type" value="Genomic_DNA"/>
</dbReference>
<evidence type="ECO:0000256" key="1">
    <source>
        <dbReference type="SAM" id="MobiDB-lite"/>
    </source>
</evidence>
<evidence type="ECO:0000313" key="3">
    <source>
        <dbReference type="Proteomes" id="UP000650467"/>
    </source>
</evidence>
<sequence>MPLETRAAYNAGALKAVLAQKINNNNNRKKKRAADKEDEAHTKAARAEEPLQPQQPNNNDVPPTQLPPAPELTAPDSHASSLASADACQGFLLCGTMPGKENAQAIAVAMPMSTLLPQLRPDDRVSMSILRTVAKVGATTAISIGGITINYAKNAASVPWPVAGIYSCFKGETAGSHGFTKEQIEKAMMK</sequence>
<proteinExistence type="predicted"/>
<feature type="compositionally biased region" description="Basic and acidic residues" evidence="1">
    <location>
        <begin position="34"/>
        <end position="49"/>
    </location>
</feature>
<comment type="caution">
    <text evidence="2">The sequence shown here is derived from an EMBL/GenBank/DDBJ whole genome shotgun (WGS) entry which is preliminary data.</text>
</comment>
<protein>
    <submittedName>
        <fullName evidence="2">Uncharacterized protein</fullName>
    </submittedName>
</protein>
<evidence type="ECO:0000313" key="2">
    <source>
        <dbReference type="EMBL" id="KAG2425432.1"/>
    </source>
</evidence>
<reference evidence="2" key="1">
    <citation type="journal article" date="2020" name="bioRxiv">
        <title>Comparative genomics of Chlamydomonas.</title>
        <authorList>
            <person name="Craig R.J."/>
            <person name="Hasan A.R."/>
            <person name="Ness R.W."/>
            <person name="Keightley P.D."/>
        </authorList>
    </citation>
    <scope>NUCLEOTIDE SEQUENCE</scope>
    <source>
        <strain evidence="2">SAG 7.73</strain>
    </source>
</reference>